<feature type="transmembrane region" description="Helical" evidence="1">
    <location>
        <begin position="24"/>
        <end position="53"/>
    </location>
</feature>
<dbReference type="EMBL" id="JBHMEI010000005">
    <property type="protein sequence ID" value="MFB9201494.1"/>
    <property type="molecule type" value="Genomic_DNA"/>
</dbReference>
<evidence type="ECO:0000313" key="3">
    <source>
        <dbReference type="Proteomes" id="UP001589647"/>
    </source>
</evidence>
<organism evidence="2 3">
    <name type="scientific">Nonomuraea spiralis</name>
    <dbReference type="NCBI Taxonomy" id="46182"/>
    <lineage>
        <taxon>Bacteria</taxon>
        <taxon>Bacillati</taxon>
        <taxon>Actinomycetota</taxon>
        <taxon>Actinomycetes</taxon>
        <taxon>Streptosporangiales</taxon>
        <taxon>Streptosporangiaceae</taxon>
        <taxon>Nonomuraea</taxon>
    </lineage>
</organism>
<protein>
    <recommendedName>
        <fullName evidence="4">AI-2E family transporter</fullName>
    </recommendedName>
</protein>
<sequence>MNEPLPRNPLPPEPRRERPDVTQAVLTATVIVIVLAWPDLIPFVSVVLALLGLRQSSR</sequence>
<dbReference type="Proteomes" id="UP001589647">
    <property type="component" value="Unassembled WGS sequence"/>
</dbReference>
<keyword evidence="3" id="KW-1185">Reference proteome</keyword>
<accession>A0ABV5ICK9</accession>
<evidence type="ECO:0000313" key="2">
    <source>
        <dbReference type="EMBL" id="MFB9201494.1"/>
    </source>
</evidence>
<gene>
    <name evidence="2" type="ORF">ACFFV7_09850</name>
</gene>
<name>A0ABV5ICK9_9ACTN</name>
<keyword evidence="1" id="KW-0812">Transmembrane</keyword>
<evidence type="ECO:0000256" key="1">
    <source>
        <dbReference type="SAM" id="Phobius"/>
    </source>
</evidence>
<dbReference type="RefSeq" id="WP_185844514.1">
    <property type="nucleotide sequence ID" value="NZ_BMRC01000011.1"/>
</dbReference>
<reference evidence="2 3" key="1">
    <citation type="submission" date="2024-09" db="EMBL/GenBank/DDBJ databases">
        <authorList>
            <person name="Sun Q."/>
            <person name="Mori K."/>
        </authorList>
    </citation>
    <scope>NUCLEOTIDE SEQUENCE [LARGE SCALE GENOMIC DNA]</scope>
    <source>
        <strain evidence="2 3">CCM 3426</strain>
    </source>
</reference>
<comment type="caution">
    <text evidence="2">The sequence shown here is derived from an EMBL/GenBank/DDBJ whole genome shotgun (WGS) entry which is preliminary data.</text>
</comment>
<keyword evidence="1" id="KW-1133">Transmembrane helix</keyword>
<keyword evidence="1" id="KW-0472">Membrane</keyword>
<evidence type="ECO:0008006" key="4">
    <source>
        <dbReference type="Google" id="ProtNLM"/>
    </source>
</evidence>
<proteinExistence type="predicted"/>